<comment type="caution">
    <text evidence="1">The sequence shown here is derived from an EMBL/GenBank/DDBJ whole genome shotgun (WGS) entry which is preliminary data.</text>
</comment>
<dbReference type="Proteomes" id="UP001295420">
    <property type="component" value="Unassembled WGS sequence"/>
</dbReference>
<accession>A0AAU9Q7U7</accession>
<name>A0AAU9Q7U7_9VIBR</name>
<gene>
    <name evidence="1" type="ORF">THF1D04_380005</name>
</gene>
<evidence type="ECO:0000313" key="2">
    <source>
        <dbReference type="Proteomes" id="UP001295420"/>
    </source>
</evidence>
<sequence length="174" mass="19262">MRILLLIFSSIVLTGVSKFGFSEELSERLNVSTYLNKADFYPYSLTLSVFPGIHYLNFNQATKKFEDGESLLSVVTDIPADESVMFMYQLGLLENKSSCQSPYTGEVKLTDVMNVLINGIKQVEGDVSEPLPLDGINQDGYRTGKSKLVLSSNVIDEKALECRGSVLIYAELAL</sequence>
<dbReference type="EMBL" id="CAKMTQ010000032">
    <property type="protein sequence ID" value="CAH1534382.1"/>
    <property type="molecule type" value="Genomic_DNA"/>
</dbReference>
<organism evidence="1 2">
    <name type="scientific">Vibrio owensii</name>
    <dbReference type="NCBI Taxonomy" id="696485"/>
    <lineage>
        <taxon>Bacteria</taxon>
        <taxon>Pseudomonadati</taxon>
        <taxon>Pseudomonadota</taxon>
        <taxon>Gammaproteobacteria</taxon>
        <taxon>Vibrionales</taxon>
        <taxon>Vibrionaceae</taxon>
        <taxon>Vibrio</taxon>
    </lineage>
</organism>
<evidence type="ECO:0000313" key="1">
    <source>
        <dbReference type="EMBL" id="CAH1534382.1"/>
    </source>
</evidence>
<protein>
    <submittedName>
        <fullName evidence="1">Uncharacterized protein</fullName>
    </submittedName>
</protein>
<reference evidence="1" key="1">
    <citation type="submission" date="2022-01" db="EMBL/GenBank/DDBJ databases">
        <authorList>
            <person name="Lagorce A."/>
        </authorList>
    </citation>
    <scope>NUCLEOTIDE SEQUENCE</scope>
    <source>
        <strain evidence="1">Th15_F1_D04</strain>
    </source>
</reference>
<dbReference type="RefSeq" id="WP_409931513.1">
    <property type="nucleotide sequence ID" value="NZ_CAKMTQ010000032.1"/>
</dbReference>
<proteinExistence type="predicted"/>
<dbReference type="AlphaFoldDB" id="A0AAU9Q7U7"/>